<evidence type="ECO:0000313" key="2">
    <source>
        <dbReference type="Proteomes" id="UP000028725"/>
    </source>
</evidence>
<name>A0A085WF11_9BACT</name>
<dbReference type="InterPro" id="IPR007236">
    <property type="entry name" value="SlyX"/>
</dbReference>
<dbReference type="AlphaFoldDB" id="A0A085WF11"/>
<keyword evidence="2" id="KW-1185">Reference proteome</keyword>
<evidence type="ECO:0000313" key="1">
    <source>
        <dbReference type="EMBL" id="KFE66274.1"/>
    </source>
</evidence>
<comment type="caution">
    <text evidence="1">The sequence shown here is derived from an EMBL/GenBank/DDBJ whole genome shotgun (WGS) entry which is preliminary data.</text>
</comment>
<organism evidence="1 2">
    <name type="scientific">Hyalangium minutum</name>
    <dbReference type="NCBI Taxonomy" id="394096"/>
    <lineage>
        <taxon>Bacteria</taxon>
        <taxon>Pseudomonadati</taxon>
        <taxon>Myxococcota</taxon>
        <taxon>Myxococcia</taxon>
        <taxon>Myxococcales</taxon>
        <taxon>Cystobacterineae</taxon>
        <taxon>Archangiaceae</taxon>
        <taxon>Hyalangium</taxon>
    </lineage>
</organism>
<protein>
    <submittedName>
        <fullName evidence="1">SlyX-like protein</fullName>
    </submittedName>
</protein>
<reference evidence="1 2" key="1">
    <citation type="submission" date="2014-04" db="EMBL/GenBank/DDBJ databases">
        <title>Genome assembly of Hyalangium minutum DSM 14724.</title>
        <authorList>
            <person name="Sharma G."/>
            <person name="Subramanian S."/>
        </authorList>
    </citation>
    <scope>NUCLEOTIDE SEQUENCE [LARGE SCALE GENOMIC DNA]</scope>
    <source>
        <strain evidence="1 2">DSM 14724</strain>
    </source>
</reference>
<gene>
    <name evidence="1" type="ORF">DB31_1339</name>
</gene>
<dbReference type="Pfam" id="PF04102">
    <property type="entry name" value="SlyX"/>
    <property type="match status" value="1"/>
</dbReference>
<proteinExistence type="predicted"/>
<accession>A0A085WF11</accession>
<dbReference type="Proteomes" id="UP000028725">
    <property type="component" value="Unassembled WGS sequence"/>
</dbReference>
<dbReference type="EMBL" id="JMCB01000011">
    <property type="protein sequence ID" value="KFE66274.1"/>
    <property type="molecule type" value="Genomic_DNA"/>
</dbReference>
<sequence length="160" mass="17872">MSSAFDFGVDGAVGDLGPNDGPQEGQGLILPALLEHQLPERHTSLSEQHETLGGNSGINGITESGLRELFLAAGEQLLGTLHVFEGLHLRYPYTMDEARFIELELRYMQQAELLQQLSEVLYTQQRELGVLRTEVDHLKRKLEGEPGLVDAKQQERPPHY</sequence>
<dbReference type="RefSeq" id="WP_240486917.1">
    <property type="nucleotide sequence ID" value="NZ_JMCB01000011.1"/>
</dbReference>